<feature type="transmembrane region" description="Helical" evidence="8">
    <location>
        <begin position="167"/>
        <end position="185"/>
    </location>
</feature>
<keyword evidence="11" id="KW-1185">Reference proteome</keyword>
<feature type="transmembrane region" description="Helical" evidence="8">
    <location>
        <begin position="262"/>
        <end position="280"/>
    </location>
</feature>
<evidence type="ECO:0000256" key="7">
    <source>
        <dbReference type="ARBA" id="ARBA00023136"/>
    </source>
</evidence>
<dbReference type="AlphaFoldDB" id="A0A9P4L2Z7"/>
<evidence type="ECO:0000313" key="11">
    <source>
        <dbReference type="Proteomes" id="UP000800039"/>
    </source>
</evidence>
<comment type="similarity">
    <text evidence="3">Belongs to the TPT transporter family. SLC35D subfamily.</text>
</comment>
<feature type="transmembrane region" description="Helical" evidence="8">
    <location>
        <begin position="108"/>
        <end position="125"/>
    </location>
</feature>
<dbReference type="PANTHER" id="PTHR11132">
    <property type="entry name" value="SOLUTE CARRIER FAMILY 35"/>
    <property type="match status" value="1"/>
</dbReference>
<sequence length="402" mass="43784">MSSDEKVRSSVDAARDPAQTVLPTVNPEALKSAPKPAAFHPAVYIATWITLSSSTIVFNKYILDTANFHFPIFLTTWHLIFATIMTQILARFTTILDSRKKVPMTGRVYLRAIVPIGLFFSLSLICGNQAYLYLSVAFIQMIKATTPVAVLIATWSLGVAPVNLKTLGNVSFIVIGVVIASLGEIKFVMTGFLFQVAGIVFEAVRLVMVESLLSGADFKMDPLVSLYYYAPACAVINGMVLMVTELPRLTMVDIDRVGLSTLFANASVAFLLNVSVVFLIGRTSSLVLTLSGVLKDILLVFASMFLFKDPVSLLQAFGYSIALGGLIFYKLGGEKLKEYLGQGSMKWQEFGHSRPVLRKLMIFAAVIISMFLVLGSLGPRYAPDSTDKVYSGIGKLIGEKGV</sequence>
<comment type="subunit">
    <text evidence="4">Homooligomer.</text>
</comment>
<feature type="transmembrane region" description="Helical" evidence="8">
    <location>
        <begin position="131"/>
        <end position="155"/>
    </location>
</feature>
<feature type="transmembrane region" description="Helical" evidence="8">
    <location>
        <begin position="42"/>
        <end position="62"/>
    </location>
</feature>
<reference evidence="10" key="1">
    <citation type="submission" date="2020-01" db="EMBL/GenBank/DDBJ databases">
        <authorList>
            <consortium name="DOE Joint Genome Institute"/>
            <person name="Haridas S."/>
            <person name="Albert R."/>
            <person name="Binder M."/>
            <person name="Bloem J."/>
            <person name="Labutti K."/>
            <person name="Salamov A."/>
            <person name="Andreopoulos B."/>
            <person name="Baker S.E."/>
            <person name="Barry K."/>
            <person name="Bills G."/>
            <person name="Bluhm B.H."/>
            <person name="Cannon C."/>
            <person name="Castanera R."/>
            <person name="Culley D.E."/>
            <person name="Daum C."/>
            <person name="Ezra D."/>
            <person name="Gonzalez J.B."/>
            <person name="Henrissat B."/>
            <person name="Kuo A."/>
            <person name="Liang C."/>
            <person name="Lipzen A."/>
            <person name="Lutzoni F."/>
            <person name="Magnuson J."/>
            <person name="Mondo S."/>
            <person name="Nolan M."/>
            <person name="Ohm R."/>
            <person name="Pangilinan J."/>
            <person name="Park H.-J."/>
            <person name="Ramirez L."/>
            <person name="Alfaro M."/>
            <person name="Sun H."/>
            <person name="Tritt A."/>
            <person name="Yoshinaga Y."/>
            <person name="Zwiers L.-H."/>
            <person name="Turgeon B.G."/>
            <person name="Goodwin S.B."/>
            <person name="Spatafora J.W."/>
            <person name="Crous P.W."/>
            <person name="Grigoriev I.V."/>
        </authorList>
    </citation>
    <scope>NUCLEOTIDE SEQUENCE</scope>
    <source>
        <strain evidence="10">CBS 394.84</strain>
    </source>
</reference>
<dbReference type="Pfam" id="PF03151">
    <property type="entry name" value="TPT"/>
    <property type="match status" value="1"/>
</dbReference>
<feature type="transmembrane region" description="Helical" evidence="8">
    <location>
        <begin position="313"/>
        <end position="332"/>
    </location>
</feature>
<feature type="transmembrane region" description="Helical" evidence="8">
    <location>
        <begin position="225"/>
        <end position="242"/>
    </location>
</feature>
<evidence type="ECO:0000256" key="6">
    <source>
        <dbReference type="ARBA" id="ARBA00022989"/>
    </source>
</evidence>
<dbReference type="EMBL" id="ML976620">
    <property type="protein sequence ID" value="KAF1840291.1"/>
    <property type="molecule type" value="Genomic_DNA"/>
</dbReference>
<dbReference type="InterPro" id="IPR050186">
    <property type="entry name" value="TPT_transporter"/>
</dbReference>
<name>A0A9P4L2Z7_9PLEO</name>
<evidence type="ECO:0000256" key="2">
    <source>
        <dbReference type="ARBA" id="ARBA00004477"/>
    </source>
</evidence>
<evidence type="ECO:0000256" key="4">
    <source>
        <dbReference type="ARBA" id="ARBA00011182"/>
    </source>
</evidence>
<dbReference type="InterPro" id="IPR004853">
    <property type="entry name" value="Sugar_P_trans_dom"/>
</dbReference>
<dbReference type="Proteomes" id="UP000800039">
    <property type="component" value="Unassembled WGS sequence"/>
</dbReference>
<organism evidence="10 11">
    <name type="scientific">Cucurbitaria berberidis CBS 394.84</name>
    <dbReference type="NCBI Taxonomy" id="1168544"/>
    <lineage>
        <taxon>Eukaryota</taxon>
        <taxon>Fungi</taxon>
        <taxon>Dikarya</taxon>
        <taxon>Ascomycota</taxon>
        <taxon>Pezizomycotina</taxon>
        <taxon>Dothideomycetes</taxon>
        <taxon>Pleosporomycetidae</taxon>
        <taxon>Pleosporales</taxon>
        <taxon>Pleosporineae</taxon>
        <taxon>Cucurbitariaceae</taxon>
        <taxon>Cucurbitaria</taxon>
    </lineage>
</organism>
<evidence type="ECO:0000313" key="10">
    <source>
        <dbReference type="EMBL" id="KAF1840291.1"/>
    </source>
</evidence>
<feature type="transmembrane region" description="Helical" evidence="8">
    <location>
        <begin position="360"/>
        <end position="378"/>
    </location>
</feature>
<feature type="transmembrane region" description="Helical" evidence="8">
    <location>
        <begin position="68"/>
        <end position="88"/>
    </location>
</feature>
<comment type="caution">
    <text evidence="10">The sequence shown here is derived from an EMBL/GenBank/DDBJ whole genome shotgun (WGS) entry which is preliminary data.</text>
</comment>
<gene>
    <name evidence="10" type="ORF">K460DRAFT_381137</name>
</gene>
<keyword evidence="7 8" id="KW-0472">Membrane</keyword>
<dbReference type="OrthoDB" id="6418713at2759"/>
<dbReference type="GO" id="GO:0005789">
    <property type="term" value="C:endoplasmic reticulum membrane"/>
    <property type="evidence" value="ECO:0007669"/>
    <property type="project" value="UniProtKB-SubCell"/>
</dbReference>
<feature type="transmembrane region" description="Helical" evidence="8">
    <location>
        <begin position="287"/>
        <end position="307"/>
    </location>
</feature>
<comment type="function">
    <text evidence="1">Involved in the import of GDP-mannose from the cytoplasm into the Golgi lumen.</text>
</comment>
<proteinExistence type="inferred from homology"/>
<keyword evidence="6 8" id="KW-1133">Transmembrane helix</keyword>
<comment type="subcellular location">
    <subcellularLocation>
        <location evidence="2">Endoplasmic reticulum membrane</location>
        <topology evidence="2">Multi-pass membrane protein</topology>
    </subcellularLocation>
</comment>
<evidence type="ECO:0000256" key="1">
    <source>
        <dbReference type="ARBA" id="ARBA00003420"/>
    </source>
</evidence>
<protein>
    <submittedName>
        <fullName evidence="10">TPT-domain-containing protein</fullName>
    </submittedName>
</protein>
<dbReference type="GeneID" id="63852574"/>
<keyword evidence="5 8" id="KW-0812">Transmembrane</keyword>
<feature type="transmembrane region" description="Helical" evidence="8">
    <location>
        <begin position="191"/>
        <end position="213"/>
    </location>
</feature>
<feature type="domain" description="Sugar phosphate transporter" evidence="9">
    <location>
        <begin position="42"/>
        <end position="329"/>
    </location>
</feature>
<evidence type="ECO:0000256" key="8">
    <source>
        <dbReference type="SAM" id="Phobius"/>
    </source>
</evidence>
<evidence type="ECO:0000259" key="9">
    <source>
        <dbReference type="Pfam" id="PF03151"/>
    </source>
</evidence>
<dbReference type="RefSeq" id="XP_040782854.1">
    <property type="nucleotide sequence ID" value="XM_040935323.1"/>
</dbReference>
<evidence type="ECO:0000256" key="5">
    <source>
        <dbReference type="ARBA" id="ARBA00022692"/>
    </source>
</evidence>
<evidence type="ECO:0000256" key="3">
    <source>
        <dbReference type="ARBA" id="ARBA00010425"/>
    </source>
</evidence>
<accession>A0A9P4L2Z7</accession>